<sequence>MLKLEKKKIKRKRKIKKKKESDDKPEIDDVDSDIEEEKKDGGKKKRKEKYIGETKNQGANYAFVELLRKHGLEVTYMIAPTDEYFWKIPQTHAKRIYRIIKLGLGIDEDNPTVDDTSAAVTEEMPHLEGNDDTSRMEEVD</sequence>
<evidence type="ECO:0000313" key="2">
    <source>
        <dbReference type="EMBL" id="KAK7807386.1"/>
    </source>
</evidence>
<feature type="compositionally biased region" description="Basic and acidic residues" evidence="1">
    <location>
        <begin position="123"/>
        <end position="140"/>
    </location>
</feature>
<protein>
    <submittedName>
        <fullName evidence="2">Uncharacterized protein</fullName>
    </submittedName>
</protein>
<accession>A0AAW0HZ02</accession>
<feature type="region of interest" description="Disordered" evidence="1">
    <location>
        <begin position="1"/>
        <end position="48"/>
    </location>
</feature>
<name>A0AAW0HZ02_MYOGA</name>
<dbReference type="AlphaFoldDB" id="A0AAW0HZ02"/>
<evidence type="ECO:0000313" key="3">
    <source>
        <dbReference type="Proteomes" id="UP001488838"/>
    </source>
</evidence>
<comment type="caution">
    <text evidence="2">The sequence shown here is derived from an EMBL/GenBank/DDBJ whole genome shotgun (WGS) entry which is preliminary data.</text>
</comment>
<dbReference type="EMBL" id="JBBHLL010000273">
    <property type="protein sequence ID" value="KAK7807386.1"/>
    <property type="molecule type" value="Genomic_DNA"/>
</dbReference>
<keyword evidence="3" id="KW-1185">Reference proteome</keyword>
<feature type="region of interest" description="Disordered" evidence="1">
    <location>
        <begin position="110"/>
        <end position="140"/>
    </location>
</feature>
<gene>
    <name evidence="2" type="ORF">U0070_026820</name>
</gene>
<dbReference type="Gene3D" id="3.40.50.11260">
    <property type="match status" value="1"/>
</dbReference>
<reference evidence="2 3" key="1">
    <citation type="journal article" date="2023" name="bioRxiv">
        <title>Conserved and derived expression patterns and positive selection on dental genes reveal complex evolutionary context of ever-growing rodent molars.</title>
        <authorList>
            <person name="Calamari Z.T."/>
            <person name="Song A."/>
            <person name="Cohen E."/>
            <person name="Akter M."/>
            <person name="Roy R.D."/>
            <person name="Hallikas O."/>
            <person name="Christensen M.M."/>
            <person name="Li P."/>
            <person name="Marangoni P."/>
            <person name="Jernvall J."/>
            <person name="Klein O.D."/>
        </authorList>
    </citation>
    <scope>NUCLEOTIDE SEQUENCE [LARGE SCALE GENOMIC DNA]</scope>
    <source>
        <strain evidence="2">V071</strain>
    </source>
</reference>
<dbReference type="Proteomes" id="UP001488838">
    <property type="component" value="Unassembled WGS sequence"/>
</dbReference>
<feature type="compositionally biased region" description="Basic residues" evidence="1">
    <location>
        <begin position="1"/>
        <end position="18"/>
    </location>
</feature>
<organism evidence="2 3">
    <name type="scientific">Myodes glareolus</name>
    <name type="common">Bank vole</name>
    <name type="synonym">Clethrionomys glareolus</name>
    <dbReference type="NCBI Taxonomy" id="447135"/>
    <lineage>
        <taxon>Eukaryota</taxon>
        <taxon>Metazoa</taxon>
        <taxon>Chordata</taxon>
        <taxon>Craniata</taxon>
        <taxon>Vertebrata</taxon>
        <taxon>Euteleostomi</taxon>
        <taxon>Mammalia</taxon>
        <taxon>Eutheria</taxon>
        <taxon>Euarchontoglires</taxon>
        <taxon>Glires</taxon>
        <taxon>Rodentia</taxon>
        <taxon>Myomorpha</taxon>
        <taxon>Muroidea</taxon>
        <taxon>Cricetidae</taxon>
        <taxon>Arvicolinae</taxon>
        <taxon>Myodes</taxon>
    </lineage>
</organism>
<proteinExistence type="predicted"/>
<feature type="compositionally biased region" description="Acidic residues" evidence="1">
    <location>
        <begin position="25"/>
        <end position="35"/>
    </location>
</feature>
<evidence type="ECO:0000256" key="1">
    <source>
        <dbReference type="SAM" id="MobiDB-lite"/>
    </source>
</evidence>